<dbReference type="AlphaFoldDB" id="A0A1I5X1V0"/>
<accession>A0A1I5X1V0</accession>
<dbReference type="InterPro" id="IPR021432">
    <property type="entry name" value="DUF3081"/>
</dbReference>
<protein>
    <recommendedName>
        <fullName evidence="3">DUF3081 domain-containing protein</fullName>
    </recommendedName>
</protein>
<sequence length="133" mass="15078">MWIDATRHFVIAQPLVICSWHISVIKIILLMQRQLSALTSELGSCEGMAMKNDLNPARLLEAFEIVMAKGEKTELGKIYEGIEAMTDYDGYNVYLRGSGVELHIGFHNTYDLKYDQAHQRDSFLKKIDALLSA</sequence>
<organism evidence="1 2">
    <name type="scientific">Enterovibrio norvegicus DSM 15893</name>
    <dbReference type="NCBI Taxonomy" id="1121869"/>
    <lineage>
        <taxon>Bacteria</taxon>
        <taxon>Pseudomonadati</taxon>
        <taxon>Pseudomonadota</taxon>
        <taxon>Gammaproteobacteria</taxon>
        <taxon>Vibrionales</taxon>
        <taxon>Vibrionaceae</taxon>
        <taxon>Enterovibrio</taxon>
    </lineage>
</organism>
<name>A0A1I5X1V0_9GAMM</name>
<dbReference type="EMBL" id="FOWR01000055">
    <property type="protein sequence ID" value="SFQ25894.1"/>
    <property type="molecule type" value="Genomic_DNA"/>
</dbReference>
<reference evidence="1 2" key="1">
    <citation type="submission" date="2016-10" db="EMBL/GenBank/DDBJ databases">
        <authorList>
            <person name="de Groot N.N."/>
        </authorList>
    </citation>
    <scope>NUCLEOTIDE SEQUENCE [LARGE SCALE GENOMIC DNA]</scope>
    <source>
        <strain evidence="1 2">DSM 15893</strain>
    </source>
</reference>
<evidence type="ECO:0000313" key="2">
    <source>
        <dbReference type="Proteomes" id="UP000182692"/>
    </source>
</evidence>
<proteinExistence type="predicted"/>
<dbReference type="Proteomes" id="UP000182692">
    <property type="component" value="Unassembled WGS sequence"/>
</dbReference>
<dbReference type="Pfam" id="PF11280">
    <property type="entry name" value="DUF3081"/>
    <property type="match status" value="1"/>
</dbReference>
<gene>
    <name evidence="1" type="ORF">SAMN03084138_04520</name>
</gene>
<evidence type="ECO:0000313" key="1">
    <source>
        <dbReference type="EMBL" id="SFQ25894.1"/>
    </source>
</evidence>
<evidence type="ECO:0008006" key="3">
    <source>
        <dbReference type="Google" id="ProtNLM"/>
    </source>
</evidence>